<keyword evidence="1" id="KW-1133">Transmembrane helix</keyword>
<feature type="transmembrane region" description="Helical" evidence="1">
    <location>
        <begin position="80"/>
        <end position="104"/>
    </location>
</feature>
<name>A0ABN9RB88_9DINO</name>
<proteinExistence type="predicted"/>
<gene>
    <name evidence="2" type="ORF">PCOR1329_LOCUS18977</name>
</gene>
<dbReference type="Gene3D" id="1.10.3370.10">
    <property type="entry name" value="SecY subunit domain"/>
    <property type="match status" value="1"/>
</dbReference>
<evidence type="ECO:0000313" key="2">
    <source>
        <dbReference type="EMBL" id="CAK0815809.1"/>
    </source>
</evidence>
<dbReference type="SUPFAM" id="SSF103491">
    <property type="entry name" value="Preprotein translocase SecY subunit"/>
    <property type="match status" value="1"/>
</dbReference>
<evidence type="ECO:0008006" key="4">
    <source>
        <dbReference type="Google" id="ProtNLM"/>
    </source>
</evidence>
<dbReference type="InterPro" id="IPR023201">
    <property type="entry name" value="SecY_dom_sf"/>
</dbReference>
<organism evidence="2 3">
    <name type="scientific">Prorocentrum cordatum</name>
    <dbReference type="NCBI Taxonomy" id="2364126"/>
    <lineage>
        <taxon>Eukaryota</taxon>
        <taxon>Sar</taxon>
        <taxon>Alveolata</taxon>
        <taxon>Dinophyceae</taxon>
        <taxon>Prorocentrales</taxon>
        <taxon>Prorocentraceae</taxon>
        <taxon>Prorocentrum</taxon>
    </lineage>
</organism>
<accession>A0ABN9RB88</accession>
<protein>
    <recommendedName>
        <fullName evidence="4">Autophagy-related protein 9</fullName>
    </recommendedName>
</protein>
<keyword evidence="1" id="KW-0472">Membrane</keyword>
<reference evidence="2" key="1">
    <citation type="submission" date="2023-10" db="EMBL/GenBank/DDBJ databases">
        <authorList>
            <person name="Chen Y."/>
            <person name="Shah S."/>
            <person name="Dougan E. K."/>
            <person name="Thang M."/>
            <person name="Chan C."/>
        </authorList>
    </citation>
    <scope>NUCLEOTIDE SEQUENCE [LARGE SCALE GENOMIC DNA]</scope>
</reference>
<evidence type="ECO:0000313" key="3">
    <source>
        <dbReference type="Proteomes" id="UP001189429"/>
    </source>
</evidence>
<comment type="caution">
    <text evidence="2">The sequence shown here is derived from an EMBL/GenBank/DDBJ whole genome shotgun (WGS) entry which is preliminary data.</text>
</comment>
<dbReference type="EMBL" id="CAUYUJ010006013">
    <property type="protein sequence ID" value="CAK0815809.1"/>
    <property type="molecule type" value="Genomic_DNA"/>
</dbReference>
<keyword evidence="1" id="KW-0812">Transmembrane</keyword>
<keyword evidence="3" id="KW-1185">Reference proteome</keyword>
<sequence>MTITASLSRSGRSRPRPRASAYYMSPSRNVYDIWEDPLQAFCYVTFAHRDVGVVPARRRKQPMMFKRHRESSLVHMLRKYTLTAAAFGGMCISIITFSSLFATLRFDWALNVNFTVRPLGRLFNVGTSAEGDPRHS</sequence>
<dbReference type="Proteomes" id="UP001189429">
    <property type="component" value="Unassembled WGS sequence"/>
</dbReference>
<evidence type="ECO:0000256" key="1">
    <source>
        <dbReference type="SAM" id="Phobius"/>
    </source>
</evidence>